<feature type="compositionally biased region" description="Polar residues" evidence="1">
    <location>
        <begin position="96"/>
        <end position="108"/>
    </location>
</feature>
<evidence type="ECO:0000256" key="1">
    <source>
        <dbReference type="SAM" id="MobiDB-lite"/>
    </source>
</evidence>
<evidence type="ECO:0000313" key="2">
    <source>
        <dbReference type="EMBL" id="KAK7583819.1"/>
    </source>
</evidence>
<comment type="caution">
    <text evidence="2">The sequence shown here is derived from an EMBL/GenBank/DDBJ whole genome shotgun (WGS) entry which is preliminary data.</text>
</comment>
<feature type="compositionally biased region" description="Basic and acidic residues" evidence="1">
    <location>
        <begin position="164"/>
        <end position="176"/>
    </location>
</feature>
<feature type="region of interest" description="Disordered" evidence="1">
    <location>
        <begin position="90"/>
        <end position="179"/>
    </location>
</feature>
<keyword evidence="3" id="KW-1185">Reference proteome</keyword>
<name>A0AAN9Y274_9HEMI</name>
<feature type="compositionally biased region" description="Basic and acidic residues" evidence="1">
    <location>
        <begin position="109"/>
        <end position="135"/>
    </location>
</feature>
<organism evidence="2 3">
    <name type="scientific">Parthenolecanium corni</name>
    <dbReference type="NCBI Taxonomy" id="536013"/>
    <lineage>
        <taxon>Eukaryota</taxon>
        <taxon>Metazoa</taxon>
        <taxon>Ecdysozoa</taxon>
        <taxon>Arthropoda</taxon>
        <taxon>Hexapoda</taxon>
        <taxon>Insecta</taxon>
        <taxon>Pterygota</taxon>
        <taxon>Neoptera</taxon>
        <taxon>Paraneoptera</taxon>
        <taxon>Hemiptera</taxon>
        <taxon>Sternorrhyncha</taxon>
        <taxon>Coccoidea</taxon>
        <taxon>Coccidae</taxon>
        <taxon>Parthenolecanium</taxon>
    </lineage>
</organism>
<dbReference type="EMBL" id="JBBCAQ010000032">
    <property type="protein sequence ID" value="KAK7583819.1"/>
    <property type="molecule type" value="Genomic_DNA"/>
</dbReference>
<protein>
    <submittedName>
        <fullName evidence="2">Uncharacterized protein</fullName>
    </submittedName>
</protein>
<reference evidence="2 3" key="1">
    <citation type="submission" date="2024-03" db="EMBL/GenBank/DDBJ databases">
        <title>Adaptation during the transition from Ophiocordyceps entomopathogen to insect associate is accompanied by gene loss and intensified selection.</title>
        <authorList>
            <person name="Ward C.M."/>
            <person name="Onetto C.A."/>
            <person name="Borneman A.R."/>
        </authorList>
    </citation>
    <scope>NUCLEOTIDE SEQUENCE [LARGE SCALE GENOMIC DNA]</scope>
    <source>
        <strain evidence="2">AWRI1</strain>
        <tissue evidence="2">Single Adult Female</tissue>
    </source>
</reference>
<proteinExistence type="predicted"/>
<accession>A0AAN9Y274</accession>
<gene>
    <name evidence="2" type="ORF">V9T40_004782</name>
</gene>
<dbReference type="AlphaFoldDB" id="A0AAN9Y274"/>
<evidence type="ECO:0000313" key="3">
    <source>
        <dbReference type="Proteomes" id="UP001367676"/>
    </source>
</evidence>
<sequence length="230" mass="26350">MRGRVDGDQLIRSGGGDHRPQHECENNYWEMCQLVNCELKIERAPGEMVVIEEIALTTPKSRSRYYLWLKSKTGATRKRNYAICSALRRNEHRQGTDSTAKQLRVGTNNDKDEHDANANEMREKKNETRHRDAREFSSQYSLSPRRKNQDGRMPVSNPACTLTADERKQSHADDSRSLIGRSLRPTSYSKRGNNAFLCALRFIISSSDSDIYHPWPSLERLTEGRGPPSI</sequence>
<feature type="region of interest" description="Disordered" evidence="1">
    <location>
        <begin position="1"/>
        <end position="22"/>
    </location>
</feature>
<dbReference type="Proteomes" id="UP001367676">
    <property type="component" value="Unassembled WGS sequence"/>
</dbReference>